<comment type="caution">
    <text evidence="2">The sequence shown here is derived from an EMBL/GenBank/DDBJ whole genome shotgun (WGS) entry which is preliminary data.</text>
</comment>
<name>A0A0P7W4S0_SCLFO</name>
<comment type="similarity">
    <text evidence="1">Belongs to the UPF0585 family.</text>
</comment>
<proteinExistence type="inferred from homology"/>
<dbReference type="SUPFAM" id="SSF53335">
    <property type="entry name" value="S-adenosyl-L-methionine-dependent methyltransferases"/>
    <property type="match status" value="1"/>
</dbReference>
<reference evidence="2 3" key="1">
    <citation type="submission" date="2015-08" db="EMBL/GenBank/DDBJ databases">
        <title>The genome of the Asian arowana (Scleropages formosus).</title>
        <authorList>
            <person name="Tan M.H."/>
            <person name="Gan H.M."/>
            <person name="Croft L.J."/>
            <person name="Austin C.M."/>
        </authorList>
    </citation>
    <scope>NUCLEOTIDE SEQUENCE [LARGE SCALE GENOMIC DNA]</scope>
    <source>
        <strain evidence="2">Aro1</strain>
    </source>
</reference>
<dbReference type="InterPro" id="IPR010342">
    <property type="entry name" value="DUF938"/>
</dbReference>
<feature type="non-terminal residue" evidence="2">
    <location>
        <position position="1"/>
    </location>
</feature>
<dbReference type="PANTHER" id="PTHR20974">
    <property type="entry name" value="UPF0585 PROTEIN CG18661"/>
    <property type="match status" value="1"/>
</dbReference>
<dbReference type="Gene3D" id="3.40.50.150">
    <property type="entry name" value="Vaccinia Virus protein VP39"/>
    <property type="match status" value="1"/>
</dbReference>
<evidence type="ECO:0000256" key="1">
    <source>
        <dbReference type="ARBA" id="ARBA00008308"/>
    </source>
</evidence>
<accession>A0A0P7W4S0</accession>
<gene>
    <name evidence="2" type="ORF">Z043_124769</name>
</gene>
<evidence type="ECO:0000313" key="3">
    <source>
        <dbReference type="Proteomes" id="UP000034805"/>
    </source>
</evidence>
<protein>
    <submittedName>
        <fullName evidence="2">UPF0585 protein C16orf13B-like</fullName>
    </submittedName>
</protein>
<dbReference type="Pfam" id="PF06080">
    <property type="entry name" value="DUF938"/>
    <property type="match status" value="1"/>
</dbReference>
<sequence length="269" mass="30134">QALFRIPFQRGRGGSSFGNPLRGVISGTVWRAPCQQLRSTSPEGPPRDRRGEELLSLARCLPGKMLLSPAAERNQDSLLSVLWELLEDQSHRELFALELGSGTGQHVVRFARDLPFVTWQPSDIKEESRESISSYIAATKAKTVLQPVHLDAGEPWDKWAGLPRSSCDIILSINMLHYCSFRTIEGVFRGSAEVLRTSGFLMTYGPYAINGVITPSSNEELDKTLREKNPDWGLPDIDVLRQLAFGNGLRLERIIEMPESNKCLVFRKL</sequence>
<dbReference type="PANTHER" id="PTHR20974:SF1">
    <property type="entry name" value="METHYLTRANSFERASE-LIKE 26 B"/>
    <property type="match status" value="1"/>
</dbReference>
<dbReference type="AlphaFoldDB" id="A0A0P7W4S0"/>
<evidence type="ECO:0000313" key="2">
    <source>
        <dbReference type="EMBL" id="KPP57498.1"/>
    </source>
</evidence>
<dbReference type="InterPro" id="IPR029063">
    <property type="entry name" value="SAM-dependent_MTases_sf"/>
</dbReference>
<dbReference type="EMBL" id="JARO02016273">
    <property type="protein sequence ID" value="KPP57498.1"/>
    <property type="molecule type" value="Genomic_DNA"/>
</dbReference>
<organism evidence="2 3">
    <name type="scientific">Scleropages formosus</name>
    <name type="common">Asian bonytongue</name>
    <name type="synonym">Osteoglossum formosum</name>
    <dbReference type="NCBI Taxonomy" id="113540"/>
    <lineage>
        <taxon>Eukaryota</taxon>
        <taxon>Metazoa</taxon>
        <taxon>Chordata</taxon>
        <taxon>Craniata</taxon>
        <taxon>Vertebrata</taxon>
        <taxon>Euteleostomi</taxon>
        <taxon>Actinopterygii</taxon>
        <taxon>Neopterygii</taxon>
        <taxon>Teleostei</taxon>
        <taxon>Osteoglossocephala</taxon>
        <taxon>Osteoglossomorpha</taxon>
        <taxon>Osteoglossiformes</taxon>
        <taxon>Osteoglossidae</taxon>
        <taxon>Scleropages</taxon>
    </lineage>
</organism>
<dbReference type="Proteomes" id="UP000034805">
    <property type="component" value="Unassembled WGS sequence"/>
</dbReference>